<dbReference type="SUPFAM" id="SSF53383">
    <property type="entry name" value="PLP-dependent transferases"/>
    <property type="match status" value="1"/>
</dbReference>
<keyword evidence="3" id="KW-0808">Transferase</keyword>
<accession>A0ABM7UK62</accession>
<keyword evidence="3" id="KW-0032">Aminotransferase</keyword>
<proteinExistence type="inferred from homology"/>
<evidence type="ECO:0000313" key="3">
    <source>
        <dbReference type="EMBL" id="BDA79201.1"/>
    </source>
</evidence>
<evidence type="ECO:0000256" key="2">
    <source>
        <dbReference type="RuleBase" id="RU004508"/>
    </source>
</evidence>
<keyword evidence="2" id="KW-0663">Pyridoxal phosphate</keyword>
<dbReference type="Gene3D" id="3.90.1150.10">
    <property type="entry name" value="Aspartate Aminotransferase, domain 1"/>
    <property type="match status" value="1"/>
</dbReference>
<dbReference type="EMBL" id="AP025028">
    <property type="protein sequence ID" value="BDA79201.1"/>
    <property type="molecule type" value="Genomic_DNA"/>
</dbReference>
<dbReference type="InterPro" id="IPR015424">
    <property type="entry name" value="PyrdxlP-dep_Trfase"/>
</dbReference>
<sequence length="332" mass="36614">MINHNRPSLGQEEIDAAAAVIRSNYLVSSEQIERFENEFCDYLGLDHGSAVVTSTGTSALFLALLALDAKSKKVAFPSYVCSALRNAVALASGNEVLLDIEKNGPNIDIEALNKSKPDIAIIPHLYGQPVTLDKIDKDILIIEDCCQSIGGTYKSKSLGTIGDIGIFSFYATKLLTSGGQGGMVVSKDKSKIAKIKDYLDFDGRVEQANRFGFPMTEMQAAIGRVQLKKLNGFLSRRKEIFHEYESAGLNMMKSVPGSIYYRSVMYSENPVSVIEKLKQNDIKAIVPIEDWEILGKKEDFPNALRMSKNTVSLPCYPSLTDAELEKIIKVLR</sequence>
<dbReference type="InterPro" id="IPR015421">
    <property type="entry name" value="PyrdxlP-dep_Trfase_major"/>
</dbReference>
<dbReference type="PANTHER" id="PTHR30244:SF34">
    <property type="entry name" value="DTDP-4-AMINO-4,6-DIDEOXYGALACTOSE TRANSAMINASE"/>
    <property type="match status" value="1"/>
</dbReference>
<comment type="similarity">
    <text evidence="1 2">Belongs to the DegT/DnrJ/EryC1 family.</text>
</comment>
<gene>
    <name evidence="3" type="ORF">LPTSP3_g21310</name>
</gene>
<evidence type="ECO:0000313" key="4">
    <source>
        <dbReference type="Proteomes" id="UP000245263"/>
    </source>
</evidence>
<dbReference type="PIRSF" id="PIRSF000390">
    <property type="entry name" value="PLP_StrS"/>
    <property type="match status" value="1"/>
</dbReference>
<evidence type="ECO:0000256" key="1">
    <source>
        <dbReference type="ARBA" id="ARBA00037999"/>
    </source>
</evidence>
<organism evidence="3 4">
    <name type="scientific">Leptospira kobayashii</name>
    <dbReference type="NCBI Taxonomy" id="1917830"/>
    <lineage>
        <taxon>Bacteria</taxon>
        <taxon>Pseudomonadati</taxon>
        <taxon>Spirochaetota</taxon>
        <taxon>Spirochaetia</taxon>
        <taxon>Leptospirales</taxon>
        <taxon>Leptospiraceae</taxon>
        <taxon>Leptospira</taxon>
    </lineage>
</organism>
<dbReference type="Pfam" id="PF01041">
    <property type="entry name" value="DegT_DnrJ_EryC1"/>
    <property type="match status" value="1"/>
</dbReference>
<dbReference type="GO" id="GO:0008483">
    <property type="term" value="F:transaminase activity"/>
    <property type="evidence" value="ECO:0007669"/>
    <property type="project" value="UniProtKB-KW"/>
</dbReference>
<dbReference type="Gene3D" id="3.40.640.10">
    <property type="entry name" value="Type I PLP-dependent aspartate aminotransferase-like (Major domain)"/>
    <property type="match status" value="1"/>
</dbReference>
<dbReference type="PANTHER" id="PTHR30244">
    <property type="entry name" value="TRANSAMINASE"/>
    <property type="match status" value="1"/>
</dbReference>
<dbReference type="InterPro" id="IPR000653">
    <property type="entry name" value="DegT/StrS_aminotransferase"/>
</dbReference>
<dbReference type="Proteomes" id="UP000245263">
    <property type="component" value="Chromosome 1"/>
</dbReference>
<dbReference type="RefSeq" id="WP_109019381.1">
    <property type="nucleotide sequence ID" value="NZ_AP025028.1"/>
</dbReference>
<keyword evidence="4" id="KW-1185">Reference proteome</keyword>
<reference evidence="3 4" key="1">
    <citation type="submission" date="2021-08" db="EMBL/GenBank/DDBJ databases">
        <title>Complete genome sequence of Leptospira kobayashii strain E30.</title>
        <authorList>
            <person name="Nakao R."/>
            <person name="Nakamura S."/>
            <person name="Masuzawa T."/>
            <person name="Koizumi N."/>
        </authorList>
    </citation>
    <scope>NUCLEOTIDE SEQUENCE [LARGE SCALE GENOMIC DNA]</scope>
    <source>
        <strain evidence="3 4">E30</strain>
    </source>
</reference>
<name>A0ABM7UK62_9LEPT</name>
<dbReference type="InterPro" id="IPR015422">
    <property type="entry name" value="PyrdxlP-dep_Trfase_small"/>
</dbReference>
<protein>
    <submittedName>
        <fullName evidence="3">Aminotransferase DegT</fullName>
    </submittedName>
</protein>